<evidence type="ECO:0000259" key="6">
    <source>
        <dbReference type="PROSITE" id="PS50110"/>
    </source>
</evidence>
<dbReference type="InterPro" id="IPR018062">
    <property type="entry name" value="HTH_AraC-typ_CS"/>
</dbReference>
<feature type="domain" description="HTH araC/xylS-type" evidence="5">
    <location>
        <begin position="413"/>
        <end position="511"/>
    </location>
</feature>
<comment type="caution">
    <text evidence="7">The sequence shown here is derived from an EMBL/GenBank/DDBJ whole genome shotgun (WGS) entry which is preliminary data.</text>
</comment>
<dbReference type="EMBL" id="JBHLVF010000052">
    <property type="protein sequence ID" value="MFC0396354.1"/>
    <property type="molecule type" value="Genomic_DNA"/>
</dbReference>
<sequence length="517" mass="59617">MDDDLLTVLVVDDELPIRQELRLFSWEKHHAEWVGEAENGEEALRFCRCLTPDIVITDITMPVMNGLELFRSLKSEFPHVQVILLTCHSEFAYAKEAVKLGAVEYLVKVTMDDSDLAQAMQRAREIVYREKSLQRGEAERQRRKVTEHLMELTRQTAEDGELAAWLQASFRTKLPLQLAALHVESRKEGRLFVHQAFEDSLTTLEARMPFSWIPADSGIYVLVFRAEDGNPTEMRSEMQTITGELYHSLDRRLPFLSDAYRLYGVISEPIRRSADFMEMYRGVCERPDAVFYDSACRVFRMPSTGPASLDEQSAKEMSDKLSKAQWNREQLVKVIRDDFVHWAMNGRIVPEELRTFVADWLRGWHREQAAQGGNRRRASSRIANAGTINELAEAFVQEIESSVRIKKCRREIRDAKAFIEANLEKPITLNTVSREVGLSPHYLSRLFREETGVPFNDFVTGKRIRKATDLLQHTSLRVYEIAQQVGIPSYRYFSAIFREWTGAAPTELRMADQDGRE</sequence>
<dbReference type="Proteomes" id="UP001589818">
    <property type="component" value="Unassembled WGS sequence"/>
</dbReference>
<gene>
    <name evidence="7" type="ORF">ACFFJ8_33970</name>
</gene>
<dbReference type="RefSeq" id="WP_204822786.1">
    <property type="nucleotide sequence ID" value="NZ_JANHOF010000033.1"/>
</dbReference>
<dbReference type="SUPFAM" id="SSF52172">
    <property type="entry name" value="CheY-like"/>
    <property type="match status" value="1"/>
</dbReference>
<evidence type="ECO:0000256" key="1">
    <source>
        <dbReference type="ARBA" id="ARBA00023015"/>
    </source>
</evidence>
<dbReference type="PROSITE" id="PS00041">
    <property type="entry name" value="HTH_ARAC_FAMILY_1"/>
    <property type="match status" value="1"/>
</dbReference>
<dbReference type="PANTHER" id="PTHR43280:SF2">
    <property type="entry name" value="HTH-TYPE TRANSCRIPTIONAL REGULATOR EXSA"/>
    <property type="match status" value="1"/>
</dbReference>
<evidence type="ECO:0000313" key="7">
    <source>
        <dbReference type="EMBL" id="MFC0396354.1"/>
    </source>
</evidence>
<feature type="modified residue" description="4-aspartylphosphate" evidence="4">
    <location>
        <position position="58"/>
    </location>
</feature>
<dbReference type="Gene3D" id="3.40.50.2300">
    <property type="match status" value="1"/>
</dbReference>
<name>A0ABV6JKA9_9BACL</name>
<reference evidence="7 8" key="1">
    <citation type="submission" date="2024-09" db="EMBL/GenBank/DDBJ databases">
        <authorList>
            <person name="Sun Q."/>
            <person name="Mori K."/>
        </authorList>
    </citation>
    <scope>NUCLEOTIDE SEQUENCE [LARGE SCALE GENOMIC DNA]</scope>
    <source>
        <strain evidence="7 8">CCM 4839</strain>
    </source>
</reference>
<dbReference type="Pfam" id="PF12833">
    <property type="entry name" value="HTH_18"/>
    <property type="match status" value="1"/>
</dbReference>
<dbReference type="PROSITE" id="PS01124">
    <property type="entry name" value="HTH_ARAC_FAMILY_2"/>
    <property type="match status" value="1"/>
</dbReference>
<dbReference type="Pfam" id="PF00072">
    <property type="entry name" value="Response_reg"/>
    <property type="match status" value="1"/>
</dbReference>
<dbReference type="CDD" id="cd17536">
    <property type="entry name" value="REC_YesN-like"/>
    <property type="match status" value="1"/>
</dbReference>
<organism evidence="7 8">
    <name type="scientific">Paenibacillus mendelii</name>
    <dbReference type="NCBI Taxonomy" id="206163"/>
    <lineage>
        <taxon>Bacteria</taxon>
        <taxon>Bacillati</taxon>
        <taxon>Bacillota</taxon>
        <taxon>Bacilli</taxon>
        <taxon>Bacillales</taxon>
        <taxon>Paenibacillaceae</taxon>
        <taxon>Paenibacillus</taxon>
    </lineage>
</organism>
<keyword evidence="8" id="KW-1185">Reference proteome</keyword>
<dbReference type="InterPro" id="IPR018060">
    <property type="entry name" value="HTH_AraC"/>
</dbReference>
<evidence type="ECO:0000256" key="3">
    <source>
        <dbReference type="ARBA" id="ARBA00023163"/>
    </source>
</evidence>
<evidence type="ECO:0000256" key="4">
    <source>
        <dbReference type="PROSITE-ProRule" id="PRU00169"/>
    </source>
</evidence>
<keyword evidence="3" id="KW-0804">Transcription</keyword>
<evidence type="ECO:0000313" key="8">
    <source>
        <dbReference type="Proteomes" id="UP001589818"/>
    </source>
</evidence>
<dbReference type="SMART" id="SM00448">
    <property type="entry name" value="REC"/>
    <property type="match status" value="1"/>
</dbReference>
<protein>
    <submittedName>
        <fullName evidence="7">Response regulator</fullName>
    </submittedName>
</protein>
<feature type="domain" description="Response regulatory" evidence="6">
    <location>
        <begin position="7"/>
        <end position="123"/>
    </location>
</feature>
<dbReference type="PROSITE" id="PS50110">
    <property type="entry name" value="RESPONSE_REGULATORY"/>
    <property type="match status" value="1"/>
</dbReference>
<evidence type="ECO:0000256" key="2">
    <source>
        <dbReference type="ARBA" id="ARBA00023125"/>
    </source>
</evidence>
<accession>A0ABV6JKA9</accession>
<dbReference type="SUPFAM" id="SSF46689">
    <property type="entry name" value="Homeodomain-like"/>
    <property type="match status" value="2"/>
</dbReference>
<dbReference type="Gene3D" id="1.10.10.60">
    <property type="entry name" value="Homeodomain-like"/>
    <property type="match status" value="2"/>
</dbReference>
<keyword evidence="2" id="KW-0238">DNA-binding</keyword>
<dbReference type="SMART" id="SM00342">
    <property type="entry name" value="HTH_ARAC"/>
    <property type="match status" value="1"/>
</dbReference>
<dbReference type="InterPro" id="IPR001789">
    <property type="entry name" value="Sig_transdc_resp-reg_receiver"/>
</dbReference>
<dbReference type="PANTHER" id="PTHR43280">
    <property type="entry name" value="ARAC-FAMILY TRANSCRIPTIONAL REGULATOR"/>
    <property type="match status" value="1"/>
</dbReference>
<keyword evidence="1" id="KW-0805">Transcription regulation</keyword>
<proteinExistence type="predicted"/>
<evidence type="ECO:0000259" key="5">
    <source>
        <dbReference type="PROSITE" id="PS01124"/>
    </source>
</evidence>
<keyword evidence="4" id="KW-0597">Phosphoprotein</keyword>
<dbReference type="InterPro" id="IPR009057">
    <property type="entry name" value="Homeodomain-like_sf"/>
</dbReference>
<dbReference type="InterPro" id="IPR011006">
    <property type="entry name" value="CheY-like_superfamily"/>
</dbReference>